<dbReference type="AlphaFoldDB" id="A0A9W8TU28"/>
<sequence>MLIRSILIPFISLAIVLAVNGAPTPISPRPHENARSAVDFLEDREISNVSNDNNLLRQNTVRSQLSNGLMERSGIPWRGLEARRQKHPNTNTIVVPGKGKNYAKNQRKARKKAKAKLAHLAGAKDSPSIASAESVHAHPTVALKEGEHVQEVKKEEPKPLTPEHKVETVAEKEAEKKEEAKPLTPEHKVETAAEKEAEKKEEAKPLTPEHKEETPAEKKEDLYHGGSTEGELPQPQTGASGADLATAATAAVGSLAQLAPMIMQGMAAGGSAGVSSAVANDVMGGGASSGSGSGQSPSSAKSGATGDSAPPSDNASSSTSSNSSGDSSSPATSNPDKADTSDKADTGDGKGDDASTNKDDADKEKDEKKDGEKGSDEDGKVDSNKKNSDADSGNGSGEEHVNGTKNATSTDGAGMRKRGTERYLRQIMSLD</sequence>
<feature type="region of interest" description="Disordered" evidence="1">
    <location>
        <begin position="268"/>
        <end position="431"/>
    </location>
</feature>
<comment type="caution">
    <text evidence="3">The sequence shown here is derived from an EMBL/GenBank/DDBJ whole genome shotgun (WGS) entry which is preliminary data.</text>
</comment>
<protein>
    <submittedName>
        <fullName evidence="3">Uncharacterized protein</fullName>
    </submittedName>
</protein>
<organism evidence="3 4">
    <name type="scientific">Lentinula detonsa</name>
    <dbReference type="NCBI Taxonomy" id="2804962"/>
    <lineage>
        <taxon>Eukaryota</taxon>
        <taxon>Fungi</taxon>
        <taxon>Dikarya</taxon>
        <taxon>Basidiomycota</taxon>
        <taxon>Agaricomycotina</taxon>
        <taxon>Agaricomycetes</taxon>
        <taxon>Agaricomycetidae</taxon>
        <taxon>Agaricales</taxon>
        <taxon>Marasmiineae</taxon>
        <taxon>Omphalotaceae</taxon>
        <taxon>Lentinula</taxon>
    </lineage>
</organism>
<dbReference type="Proteomes" id="UP001142393">
    <property type="component" value="Unassembled WGS sequence"/>
</dbReference>
<keyword evidence="2" id="KW-0732">Signal</keyword>
<accession>A0A9W8TU28</accession>
<feature type="compositionally biased region" description="Low complexity" evidence="1">
    <location>
        <begin position="294"/>
        <end position="334"/>
    </location>
</feature>
<gene>
    <name evidence="3" type="ORF">DFH05DRAFT_1528519</name>
</gene>
<evidence type="ECO:0000313" key="3">
    <source>
        <dbReference type="EMBL" id="KAJ3740742.1"/>
    </source>
</evidence>
<proteinExistence type="predicted"/>
<feature type="compositionally biased region" description="Basic and acidic residues" evidence="1">
    <location>
        <begin position="336"/>
        <end position="389"/>
    </location>
</feature>
<name>A0A9W8TU28_9AGAR</name>
<evidence type="ECO:0000256" key="1">
    <source>
        <dbReference type="SAM" id="MobiDB-lite"/>
    </source>
</evidence>
<evidence type="ECO:0000313" key="4">
    <source>
        <dbReference type="Proteomes" id="UP001142393"/>
    </source>
</evidence>
<feature type="compositionally biased region" description="Basic and acidic residues" evidence="1">
    <location>
        <begin position="144"/>
        <end position="223"/>
    </location>
</feature>
<feature type="region of interest" description="Disordered" evidence="1">
    <location>
        <begin position="143"/>
        <end position="242"/>
    </location>
</feature>
<feature type="signal peptide" evidence="2">
    <location>
        <begin position="1"/>
        <end position="21"/>
    </location>
</feature>
<feature type="chain" id="PRO_5040932522" evidence="2">
    <location>
        <begin position="22"/>
        <end position="431"/>
    </location>
</feature>
<keyword evidence="4" id="KW-1185">Reference proteome</keyword>
<evidence type="ECO:0000256" key="2">
    <source>
        <dbReference type="SAM" id="SignalP"/>
    </source>
</evidence>
<feature type="compositionally biased region" description="Gly residues" evidence="1">
    <location>
        <begin position="283"/>
        <end position="293"/>
    </location>
</feature>
<reference evidence="3 4" key="1">
    <citation type="journal article" date="2023" name="Proc. Natl. Acad. Sci. U.S.A.">
        <title>A global phylogenomic analysis of the shiitake genus Lentinula.</title>
        <authorList>
            <person name="Sierra-Patev S."/>
            <person name="Min B."/>
            <person name="Naranjo-Ortiz M."/>
            <person name="Looney B."/>
            <person name="Konkel Z."/>
            <person name="Slot J.C."/>
            <person name="Sakamoto Y."/>
            <person name="Steenwyk J.L."/>
            <person name="Rokas A."/>
            <person name="Carro J."/>
            <person name="Camarero S."/>
            <person name="Ferreira P."/>
            <person name="Molpeceres G."/>
            <person name="Ruiz-Duenas F.J."/>
            <person name="Serrano A."/>
            <person name="Henrissat B."/>
            <person name="Drula E."/>
            <person name="Hughes K.W."/>
            <person name="Mata J.L."/>
            <person name="Ishikawa N.K."/>
            <person name="Vargas-Isla R."/>
            <person name="Ushijima S."/>
            <person name="Smith C.A."/>
            <person name="Donoghue J."/>
            <person name="Ahrendt S."/>
            <person name="Andreopoulos W."/>
            <person name="He G."/>
            <person name="LaButti K."/>
            <person name="Lipzen A."/>
            <person name="Ng V."/>
            <person name="Riley R."/>
            <person name="Sandor L."/>
            <person name="Barry K."/>
            <person name="Martinez A.T."/>
            <person name="Xiao Y."/>
            <person name="Gibbons J.G."/>
            <person name="Terashima K."/>
            <person name="Grigoriev I.V."/>
            <person name="Hibbett D."/>
        </authorList>
    </citation>
    <scope>NUCLEOTIDE SEQUENCE [LARGE SCALE GENOMIC DNA]</scope>
    <source>
        <strain evidence="3 4">TFB7810</strain>
    </source>
</reference>
<dbReference type="EMBL" id="JANVFU010000013">
    <property type="protein sequence ID" value="KAJ3740742.1"/>
    <property type="molecule type" value="Genomic_DNA"/>
</dbReference>